<dbReference type="Proteomes" id="UP000053593">
    <property type="component" value="Unassembled WGS sequence"/>
</dbReference>
<name>A0A0D0CCB9_9AGAR</name>
<organism evidence="2 3">
    <name type="scientific">Collybiopsis luxurians FD-317 M1</name>
    <dbReference type="NCBI Taxonomy" id="944289"/>
    <lineage>
        <taxon>Eukaryota</taxon>
        <taxon>Fungi</taxon>
        <taxon>Dikarya</taxon>
        <taxon>Basidiomycota</taxon>
        <taxon>Agaricomycotina</taxon>
        <taxon>Agaricomycetes</taxon>
        <taxon>Agaricomycetidae</taxon>
        <taxon>Agaricales</taxon>
        <taxon>Marasmiineae</taxon>
        <taxon>Omphalotaceae</taxon>
        <taxon>Collybiopsis</taxon>
        <taxon>Collybiopsis luxurians</taxon>
    </lineage>
</organism>
<dbReference type="HOGENOM" id="CLU_044614_9_2_1"/>
<reference evidence="2 3" key="1">
    <citation type="submission" date="2014-04" db="EMBL/GenBank/DDBJ databases">
        <title>Evolutionary Origins and Diversification of the Mycorrhizal Mutualists.</title>
        <authorList>
            <consortium name="DOE Joint Genome Institute"/>
            <consortium name="Mycorrhizal Genomics Consortium"/>
            <person name="Kohler A."/>
            <person name="Kuo A."/>
            <person name="Nagy L.G."/>
            <person name="Floudas D."/>
            <person name="Copeland A."/>
            <person name="Barry K.W."/>
            <person name="Cichocki N."/>
            <person name="Veneault-Fourrey C."/>
            <person name="LaButti K."/>
            <person name="Lindquist E.A."/>
            <person name="Lipzen A."/>
            <person name="Lundell T."/>
            <person name="Morin E."/>
            <person name="Murat C."/>
            <person name="Riley R."/>
            <person name="Ohm R."/>
            <person name="Sun H."/>
            <person name="Tunlid A."/>
            <person name="Henrissat B."/>
            <person name="Grigoriev I.V."/>
            <person name="Hibbett D.S."/>
            <person name="Martin F."/>
        </authorList>
    </citation>
    <scope>NUCLEOTIDE SEQUENCE [LARGE SCALE GENOMIC DNA]</scope>
    <source>
        <strain evidence="2 3">FD-317 M1</strain>
    </source>
</reference>
<feature type="transmembrane region" description="Helical" evidence="1">
    <location>
        <begin position="158"/>
        <end position="179"/>
    </location>
</feature>
<feature type="transmembrane region" description="Helical" evidence="1">
    <location>
        <begin position="76"/>
        <end position="99"/>
    </location>
</feature>
<evidence type="ECO:0000313" key="2">
    <source>
        <dbReference type="EMBL" id="KIK52503.1"/>
    </source>
</evidence>
<keyword evidence="1" id="KW-0812">Transmembrane</keyword>
<evidence type="ECO:0000256" key="1">
    <source>
        <dbReference type="SAM" id="Phobius"/>
    </source>
</evidence>
<protein>
    <submittedName>
        <fullName evidence="2">Uncharacterized protein</fullName>
    </submittedName>
</protein>
<proteinExistence type="predicted"/>
<keyword evidence="3" id="KW-1185">Reference proteome</keyword>
<keyword evidence="1" id="KW-1133">Transmembrane helix</keyword>
<feature type="transmembrane region" description="Helical" evidence="1">
    <location>
        <begin position="33"/>
        <end position="56"/>
    </location>
</feature>
<sequence length="264" mass="28467">MTSVNYLLTDGVVIWRAWVLCSADGTKALKLSLLMLCLGTVSVITTVAIRTILMIINTENGLLFDRLTQGINVAQIGALVLFVLTNSITSTSLVSIKAWKVRSEFQRTQNVAVGIGSRTGKTFALVIESGILYTISCVTAFTFSLIPLKDHKGTLGDIYTPVNTQLAGLYPVAVLLLVTSNQTLDRTVRAFASGVDQTGFHVTTEELTSTIHFEHRSTISIGSGVSEIDGDRDGHRQDFTTGGVTLSPLIPSGKIIWGHPQEDV</sequence>
<feature type="transmembrane region" description="Helical" evidence="1">
    <location>
        <begin position="123"/>
        <end position="146"/>
    </location>
</feature>
<accession>A0A0D0CCB9</accession>
<dbReference type="AlphaFoldDB" id="A0A0D0CCB9"/>
<evidence type="ECO:0000313" key="3">
    <source>
        <dbReference type="Proteomes" id="UP000053593"/>
    </source>
</evidence>
<dbReference type="OrthoDB" id="3259206at2759"/>
<keyword evidence="1" id="KW-0472">Membrane</keyword>
<gene>
    <name evidence="2" type="ORF">GYMLUDRAFT_251208</name>
</gene>
<dbReference type="EMBL" id="KN834842">
    <property type="protein sequence ID" value="KIK52503.1"/>
    <property type="molecule type" value="Genomic_DNA"/>
</dbReference>